<dbReference type="AlphaFoldDB" id="A0A5N5QAE6"/>
<name>A0A5N5QAE6_9AGAM</name>
<sequence length="124" mass="12856">MRNFIQVMFVAAVCGVALAAPTPETSGHNRRAPGKTSGAGPTPRAIEVRTVTINHRWAPESASGPAPSPLEARAVTKNHRRAPESQSASTPASSSQEAAAAHSRSHQARATQAAEGEYTACCQG</sequence>
<dbReference type="EMBL" id="SSOP01000472">
    <property type="protein sequence ID" value="KAB5588371.1"/>
    <property type="molecule type" value="Genomic_DNA"/>
</dbReference>
<accession>A0A5N5QAE6</accession>
<gene>
    <name evidence="3" type="ORF">CTheo_8184</name>
</gene>
<evidence type="ECO:0000256" key="2">
    <source>
        <dbReference type="SAM" id="SignalP"/>
    </source>
</evidence>
<keyword evidence="4" id="KW-1185">Reference proteome</keyword>
<evidence type="ECO:0008006" key="5">
    <source>
        <dbReference type="Google" id="ProtNLM"/>
    </source>
</evidence>
<organism evidence="3 4">
    <name type="scientific">Ceratobasidium theobromae</name>
    <dbReference type="NCBI Taxonomy" id="1582974"/>
    <lineage>
        <taxon>Eukaryota</taxon>
        <taxon>Fungi</taxon>
        <taxon>Dikarya</taxon>
        <taxon>Basidiomycota</taxon>
        <taxon>Agaricomycotina</taxon>
        <taxon>Agaricomycetes</taxon>
        <taxon>Cantharellales</taxon>
        <taxon>Ceratobasidiaceae</taxon>
        <taxon>Ceratobasidium</taxon>
    </lineage>
</organism>
<feature type="compositionally biased region" description="Low complexity" evidence="1">
    <location>
        <begin position="84"/>
        <end position="102"/>
    </location>
</feature>
<protein>
    <recommendedName>
        <fullName evidence="5">Effector protein</fullName>
    </recommendedName>
</protein>
<evidence type="ECO:0000256" key="1">
    <source>
        <dbReference type="SAM" id="MobiDB-lite"/>
    </source>
</evidence>
<evidence type="ECO:0000313" key="3">
    <source>
        <dbReference type="EMBL" id="KAB5588371.1"/>
    </source>
</evidence>
<feature type="compositionally biased region" description="Low complexity" evidence="1">
    <location>
        <begin position="59"/>
        <end position="72"/>
    </location>
</feature>
<feature type="chain" id="PRO_5024294125" description="Effector protein" evidence="2">
    <location>
        <begin position="20"/>
        <end position="124"/>
    </location>
</feature>
<feature type="signal peptide" evidence="2">
    <location>
        <begin position="1"/>
        <end position="19"/>
    </location>
</feature>
<proteinExistence type="predicted"/>
<comment type="caution">
    <text evidence="3">The sequence shown here is derived from an EMBL/GenBank/DDBJ whole genome shotgun (WGS) entry which is preliminary data.</text>
</comment>
<dbReference type="Proteomes" id="UP000383932">
    <property type="component" value="Unassembled WGS sequence"/>
</dbReference>
<keyword evidence="2" id="KW-0732">Signal</keyword>
<feature type="region of interest" description="Disordered" evidence="1">
    <location>
        <begin position="21"/>
        <end position="124"/>
    </location>
</feature>
<reference evidence="3 4" key="1">
    <citation type="journal article" date="2019" name="Fungal Biol. Biotechnol.">
        <title>Draft genome sequence of fastidious pathogen Ceratobasidium theobromae, which causes vascular-streak dieback in Theobroma cacao.</title>
        <authorList>
            <person name="Ali S.S."/>
            <person name="Asman A."/>
            <person name="Shao J."/>
            <person name="Firmansyah A.P."/>
            <person name="Susilo A.W."/>
            <person name="Rosmana A."/>
            <person name="McMahon P."/>
            <person name="Junaid M."/>
            <person name="Guest D."/>
            <person name="Kheng T.Y."/>
            <person name="Meinhardt L.W."/>
            <person name="Bailey B.A."/>
        </authorList>
    </citation>
    <scope>NUCLEOTIDE SEQUENCE [LARGE SCALE GENOMIC DNA]</scope>
    <source>
        <strain evidence="3 4">CT2</strain>
    </source>
</reference>
<evidence type="ECO:0000313" key="4">
    <source>
        <dbReference type="Proteomes" id="UP000383932"/>
    </source>
</evidence>